<organism evidence="7 8">
    <name type="scientific">Panaeolus cyanescens</name>
    <dbReference type="NCBI Taxonomy" id="181874"/>
    <lineage>
        <taxon>Eukaryota</taxon>
        <taxon>Fungi</taxon>
        <taxon>Dikarya</taxon>
        <taxon>Basidiomycota</taxon>
        <taxon>Agaricomycotina</taxon>
        <taxon>Agaricomycetes</taxon>
        <taxon>Agaricomycetidae</taxon>
        <taxon>Agaricales</taxon>
        <taxon>Agaricineae</taxon>
        <taxon>Galeropsidaceae</taxon>
        <taxon>Panaeolus</taxon>
    </lineage>
</organism>
<dbReference type="STRING" id="181874.A0A409YHK8"/>
<dbReference type="EMBL" id="NHTK01001168">
    <property type="protein sequence ID" value="PPR02464.1"/>
    <property type="molecule type" value="Genomic_DNA"/>
</dbReference>
<dbReference type="PANTHER" id="PTHR21286">
    <property type="entry name" value="NUCLEAR PORE COMPLEX PROTEIN NUP160"/>
    <property type="match status" value="1"/>
</dbReference>
<evidence type="ECO:0000256" key="3">
    <source>
        <dbReference type="ARBA" id="ARBA00023242"/>
    </source>
</evidence>
<keyword evidence="2" id="KW-0813">Transport</keyword>
<protein>
    <submittedName>
        <fullName evidence="7">Uncharacterized protein</fullName>
    </submittedName>
</protein>
<dbReference type="GO" id="GO:0005643">
    <property type="term" value="C:nuclear pore"/>
    <property type="evidence" value="ECO:0007669"/>
    <property type="project" value="UniProtKB-ARBA"/>
</dbReference>
<dbReference type="InterPro" id="IPR056548">
    <property type="entry name" value="HEAT_Nup120"/>
</dbReference>
<evidence type="ECO:0000313" key="7">
    <source>
        <dbReference type="EMBL" id="PPR02464.1"/>
    </source>
</evidence>
<sequence>MNNQIIVSTHFSSLNSPPPSSFVVQTDSQNFYNLTNSHFHDIPPEHAIISSVLNSSTTGTIVQRLIHGGLILEILPLLSHIPPLRIVFPALVLPTPSLFLWEDIELHILAVTELGTLHRIVIPIEGVDLWQRQTDRIWTREYLIQHSVPQTLAKSYVHAHGPYSLAVTLPNGALLRLEADTMAYDGQEEDWSESVSQPHASFLSSFTAFLPLHSGIPNASDIIALASHPWPTDIASIWTLSRDRVLRKWKAKLGCVASKSLPATPNNQESSSSMNNSFLLDPAYQNLIRVFSLSNGDDDSLDVYVVVFIPTPSSTSGGFFTFLNATSDHFTDMGYIDSHRHTAQCHLQDFLVHNGVVSALWDKQGQTVLETCEIDTNELSKGVLQFTPWKSSHYVQQPELTPAFMEGQLLASGSMSERFLQAVMRPGFFSTLTLRTALDRYIDACHSLPGSIPPQLIQTYSTLCENIAGVVGCTVTLNRDPQTGGFQHANYWTALKRDWEGFVARCREVERSARWPIALGVGPSNQIVIIERERVGSLVYEDVPISLHQMLEHGHPPHQQFELLAILWSLRSKLAPRTFFDLERNINDLLQQEIAFSFVEILQDQAVRSKFKENLEEGAASWFVGRLQSIPDLDAATRTALDSIGALDLAVKREDLEVEAELLNPRPISEWSRSQVAAYCGISIDARYELCMCLILLLLFVSDELQEWDPSLLAEVFAVFRGIAMLRMVSQQSLERHEDVHRPSINGTEDVIDQLRNMNVSSSKGRTTYKTSLMQHLITSVCTDDSIATTSHNFLDSTGLLQSLSPAYVTKHEVLLCERVRQLELPIVAWNLLSKLPRTAAVTYLQSQIWLKLGRYDDAALLLEKVAGCFGTSNLTLEDLDALSSVLTAAHPIDNQFAFYQFASGLFQGTVVQYQVRFSQLALEVAPDTADTSPLWSAIVKGLTDLGLYDEAYASIMIMPFDRQRRECASQLALRMCEEKAVGQLMTFDFAGVADEVEAALSFKARNTDPRVEPCYSKILYTWFTRRGDYRKASSTMYQRARKLGDTITDAASFIALAEDQLEALSVALNALSLVDNKNSWILIPVVTDVTQKRQKLSRHIPESKYLSSKHDAEIVNLSAIEYESTLLRAQIDSIKRDPSLLSSPEFLLPPNVIIMRLAQANHYNQALAIARSLKLDMTDVFVHLTNQCIRLSRNPGAVLQEDTTAWLLTDNTTSWQGTPADRGWRYLQQSLKRHDTIENDYRYSKAALEAILGIDRSILPPPWLISTLEEYQPEYLIRISLRYENISDASEKQLGRQMSRNASTTWLPYSLIDQVLMAADAQIHPPALTSELKTAVNTRVKRMQKLCQS</sequence>
<evidence type="ECO:0000313" key="8">
    <source>
        <dbReference type="Proteomes" id="UP000284842"/>
    </source>
</evidence>
<evidence type="ECO:0000259" key="5">
    <source>
        <dbReference type="Pfam" id="PF23300"/>
    </source>
</evidence>
<comment type="caution">
    <text evidence="7">The sequence shown here is derived from an EMBL/GenBank/DDBJ whole genome shotgun (WGS) entry which is preliminary data.</text>
</comment>
<dbReference type="Pfam" id="PF11715">
    <property type="entry name" value="Beta-prop_Nup120_160"/>
    <property type="match status" value="1"/>
</dbReference>
<dbReference type="OrthoDB" id="67716at2759"/>
<dbReference type="InterPro" id="IPR056536">
    <property type="entry name" value="TPR_NUP160_C"/>
</dbReference>
<dbReference type="Pfam" id="PF23300">
    <property type="entry name" value="HEAT_Nup120"/>
    <property type="match status" value="1"/>
</dbReference>
<dbReference type="InterPro" id="IPR021717">
    <property type="entry name" value="Nucleoporin_Nup160"/>
</dbReference>
<evidence type="ECO:0000259" key="4">
    <source>
        <dbReference type="Pfam" id="PF11715"/>
    </source>
</evidence>
<evidence type="ECO:0000256" key="1">
    <source>
        <dbReference type="ARBA" id="ARBA00004123"/>
    </source>
</evidence>
<dbReference type="Pfam" id="PF23347">
    <property type="entry name" value="TPR_Nup160_C"/>
    <property type="match status" value="1"/>
</dbReference>
<keyword evidence="3" id="KW-0539">Nucleus</keyword>
<feature type="domain" description="Nucleoporin Nup120/160 beta-propeller" evidence="4">
    <location>
        <begin position="84"/>
        <end position="532"/>
    </location>
</feature>
<accession>A0A409YHK8</accession>
<dbReference type="PANTHER" id="PTHR21286:SF0">
    <property type="entry name" value="NUCLEAR PORE COMPLEX PROTEIN NUP160"/>
    <property type="match status" value="1"/>
</dbReference>
<reference evidence="7 8" key="1">
    <citation type="journal article" date="2018" name="Evol. Lett.">
        <title>Horizontal gene cluster transfer increased hallucinogenic mushroom diversity.</title>
        <authorList>
            <person name="Reynolds H.T."/>
            <person name="Vijayakumar V."/>
            <person name="Gluck-Thaler E."/>
            <person name="Korotkin H.B."/>
            <person name="Matheny P.B."/>
            <person name="Slot J.C."/>
        </authorList>
    </citation>
    <scope>NUCLEOTIDE SEQUENCE [LARGE SCALE GENOMIC DNA]</scope>
    <source>
        <strain evidence="7 8">2629</strain>
    </source>
</reference>
<name>A0A409YHK8_9AGAR</name>
<evidence type="ECO:0000259" key="6">
    <source>
        <dbReference type="Pfam" id="PF23347"/>
    </source>
</evidence>
<feature type="domain" description="Nucleoporin nup120-like HEAT repeat" evidence="5">
    <location>
        <begin position="816"/>
        <end position="978"/>
    </location>
</feature>
<feature type="domain" description="NUP160 C-terminal TPR" evidence="6">
    <location>
        <begin position="1118"/>
        <end position="1329"/>
    </location>
</feature>
<dbReference type="InParanoid" id="A0A409YHK8"/>
<dbReference type="InterPro" id="IPR059141">
    <property type="entry name" value="Beta-prop_Nup120_160"/>
</dbReference>
<dbReference type="Proteomes" id="UP000284842">
    <property type="component" value="Unassembled WGS sequence"/>
</dbReference>
<comment type="subcellular location">
    <subcellularLocation>
        <location evidence="1">Nucleus</location>
    </subcellularLocation>
</comment>
<proteinExistence type="predicted"/>
<evidence type="ECO:0000256" key="2">
    <source>
        <dbReference type="ARBA" id="ARBA00022448"/>
    </source>
</evidence>
<gene>
    <name evidence="7" type="ORF">CVT24_002013</name>
</gene>
<keyword evidence="8" id="KW-1185">Reference proteome</keyword>
<dbReference type="GO" id="GO:0017056">
    <property type="term" value="F:structural constituent of nuclear pore"/>
    <property type="evidence" value="ECO:0007669"/>
    <property type="project" value="TreeGrafter"/>
</dbReference>